<feature type="transmembrane region" description="Helical" evidence="1">
    <location>
        <begin position="307"/>
        <end position="323"/>
    </location>
</feature>
<feature type="transmembrane region" description="Helical" evidence="1">
    <location>
        <begin position="329"/>
        <end position="349"/>
    </location>
</feature>
<dbReference type="PATRIC" id="fig|93466.3.peg.844"/>
<evidence type="ECO:0000313" key="5">
    <source>
        <dbReference type="Proteomes" id="UP000077096"/>
    </source>
</evidence>
<dbReference type="InterPro" id="IPR011470">
    <property type="entry name" value="DUF1576"/>
</dbReference>
<keyword evidence="1" id="KW-0812">Transmembrane</keyword>
<dbReference type="EMBL" id="DSZT01000026">
    <property type="protein sequence ID" value="HGU41444.1"/>
    <property type="molecule type" value="Genomic_DNA"/>
</dbReference>
<feature type="transmembrane region" description="Helical" evidence="1">
    <location>
        <begin position="97"/>
        <end position="113"/>
    </location>
</feature>
<evidence type="ECO:0000256" key="1">
    <source>
        <dbReference type="SAM" id="Phobius"/>
    </source>
</evidence>
<feature type="transmembrane region" description="Helical" evidence="1">
    <location>
        <begin position="120"/>
        <end position="138"/>
    </location>
</feature>
<feature type="transmembrane region" description="Helical" evidence="1">
    <location>
        <begin position="173"/>
        <end position="191"/>
    </location>
</feature>
<reference evidence="3" key="2">
    <citation type="journal article" date="2020" name="mSystems">
        <title>Genome- and Community-Level Interaction Insights into Carbon Utilization and Element Cycling Functions of Hydrothermarchaeota in Hydrothermal Sediment.</title>
        <authorList>
            <person name="Zhou Z."/>
            <person name="Liu Y."/>
            <person name="Xu W."/>
            <person name="Pan J."/>
            <person name="Luo Z.H."/>
            <person name="Li M."/>
        </authorList>
    </citation>
    <scope>NUCLEOTIDE SEQUENCE [LARGE SCALE GENOMIC DNA]</scope>
    <source>
        <strain evidence="4">SpSt-604</strain>
        <strain evidence="3">SpSt-640</strain>
    </source>
</reference>
<proteinExistence type="predicted"/>
<dbReference type="AlphaFoldDB" id="A0A172T2M1"/>
<evidence type="ECO:0000313" key="3">
    <source>
        <dbReference type="EMBL" id="HGQ77837.1"/>
    </source>
</evidence>
<dbReference type="EMBL" id="DTBH01000164">
    <property type="protein sequence ID" value="HGQ77837.1"/>
    <property type="molecule type" value="Genomic_DNA"/>
</dbReference>
<name>A0A172T2M1_FERPE</name>
<evidence type="ECO:0000313" key="2">
    <source>
        <dbReference type="EMBL" id="ANE41220.1"/>
    </source>
</evidence>
<feature type="transmembrane region" description="Helical" evidence="1">
    <location>
        <begin position="252"/>
        <end position="277"/>
    </location>
</feature>
<dbReference type="EMBL" id="CP011393">
    <property type="protein sequence ID" value="ANE41220.1"/>
    <property type="molecule type" value="Genomic_DNA"/>
</dbReference>
<feature type="transmembrane region" description="Helical" evidence="1">
    <location>
        <begin position="144"/>
        <end position="166"/>
    </location>
</feature>
<keyword evidence="1" id="KW-0472">Membrane</keyword>
<accession>A0A172T2M1</accession>
<dbReference type="OrthoDB" id="9776502at2"/>
<gene>
    <name evidence="4" type="ORF">ENT72_00740</name>
    <name evidence="3" type="ORF">ENU12_08090</name>
    <name evidence="2" type="ORF">JM64_03920</name>
</gene>
<feature type="transmembrane region" description="Helical" evidence="1">
    <location>
        <begin position="379"/>
        <end position="399"/>
    </location>
</feature>
<dbReference type="Pfam" id="PF07613">
    <property type="entry name" value="DUF1576"/>
    <property type="match status" value="2"/>
</dbReference>
<dbReference type="Proteomes" id="UP000077096">
    <property type="component" value="Chromosome"/>
</dbReference>
<feature type="transmembrane region" description="Helical" evidence="1">
    <location>
        <begin position="45"/>
        <end position="67"/>
    </location>
</feature>
<feature type="transmembrane region" description="Helical" evidence="1">
    <location>
        <begin position="74"/>
        <end position="91"/>
    </location>
</feature>
<protein>
    <submittedName>
        <fullName evidence="3">DUF1576 domain-containing protein</fullName>
    </submittedName>
    <submittedName>
        <fullName evidence="2">Membrane protein</fullName>
    </submittedName>
</protein>
<sequence length="414" mass="45095">MIYKFLFFISSFFILFGLVTGNVNIPSQIATIIKSPDYLITDYVEIAGVGGAFFNSGLLMLLFTILLKLLKVNPTGVSIAAVMTIGGFALFGKNLFNVWPIVAGVFLYTLVVGENLKTYLYVAFFGTALAPITTHLVFGNDFSILGIVIVLLIGFFLPPLASFALTLHKGYNLYNVGFTAGFLGMFIGALLRAYDLHPEPRLIWHEKNQFLLAVFMFLFFSIVLIFGFRLNGWKLSGYKNILKYSGKLLTDFVLLENEAITFINVGILGLVGTIYVLGVGSKLNGPTIGGIMTLAGFGALGKHPKNVLPVVVGVLIGALTNSQPFNSPAMVLAVLFGTTLAPIAGEFGFLWGVVAGYLHSALVINVGSLHFGMNLYNNGFSGGFVAMFLLPIIEAFRNIKNKFLERLKRSGEEW</sequence>
<evidence type="ECO:0000313" key="4">
    <source>
        <dbReference type="EMBL" id="HGU41444.1"/>
    </source>
</evidence>
<organism evidence="2 5">
    <name type="scientific">Fervidobacterium pennivorans</name>
    <dbReference type="NCBI Taxonomy" id="93466"/>
    <lineage>
        <taxon>Bacteria</taxon>
        <taxon>Thermotogati</taxon>
        <taxon>Thermotogota</taxon>
        <taxon>Thermotogae</taxon>
        <taxon>Thermotogales</taxon>
        <taxon>Fervidobacteriaceae</taxon>
        <taxon>Fervidobacterium</taxon>
    </lineage>
</organism>
<reference evidence="2 5" key="1">
    <citation type="submission" date="2014-08" db="EMBL/GenBank/DDBJ databases">
        <title>Fervidobacterium pennivorans DYC genome.</title>
        <authorList>
            <person name="Wushke S."/>
        </authorList>
    </citation>
    <scope>NUCLEOTIDE SEQUENCE [LARGE SCALE GENOMIC DNA]</scope>
    <source>
        <strain evidence="2 5">DYC</strain>
    </source>
</reference>
<feature type="transmembrane region" description="Helical" evidence="1">
    <location>
        <begin position="211"/>
        <end position="231"/>
    </location>
</feature>
<keyword evidence="1" id="KW-1133">Transmembrane helix</keyword>
<dbReference type="KEGG" id="fng:JM64_03920"/>